<reference evidence="3 4" key="1">
    <citation type="submission" date="2024-06" db="EMBL/GenBank/DDBJ databases">
        <title>The Natural Products Discovery Center: Release of the First 8490 Sequenced Strains for Exploring Actinobacteria Biosynthetic Diversity.</title>
        <authorList>
            <person name="Kalkreuter E."/>
            <person name="Kautsar S.A."/>
            <person name="Yang D."/>
            <person name="Bader C.D."/>
            <person name="Teijaro C.N."/>
            <person name="Fluegel L."/>
            <person name="Davis C.M."/>
            <person name="Simpson J.R."/>
            <person name="Lauterbach L."/>
            <person name="Steele A.D."/>
            <person name="Gui C."/>
            <person name="Meng S."/>
            <person name="Li G."/>
            <person name="Viehrig K."/>
            <person name="Ye F."/>
            <person name="Su P."/>
            <person name="Kiefer A.F."/>
            <person name="Nichols A."/>
            <person name="Cepeda A.J."/>
            <person name="Yan W."/>
            <person name="Fan B."/>
            <person name="Jiang Y."/>
            <person name="Adhikari A."/>
            <person name="Zheng C.-J."/>
            <person name="Schuster L."/>
            <person name="Cowan T.M."/>
            <person name="Smanski M.J."/>
            <person name="Chevrette M.G."/>
            <person name="De Carvalho L.P.S."/>
            <person name="Shen B."/>
        </authorList>
    </citation>
    <scope>NUCLEOTIDE SEQUENCE [LARGE SCALE GENOMIC DNA]</scope>
    <source>
        <strain evidence="3 4">NPDC048946</strain>
    </source>
</reference>
<dbReference type="Pfam" id="PF09423">
    <property type="entry name" value="PhoD"/>
    <property type="match status" value="1"/>
</dbReference>
<dbReference type="InterPro" id="IPR032093">
    <property type="entry name" value="PhoD_N"/>
</dbReference>
<dbReference type="InterPro" id="IPR038607">
    <property type="entry name" value="PhoD-like_sf"/>
</dbReference>
<dbReference type="Proteomes" id="UP001551482">
    <property type="component" value="Unassembled WGS sequence"/>
</dbReference>
<evidence type="ECO:0000313" key="3">
    <source>
        <dbReference type="EMBL" id="MEU8134193.1"/>
    </source>
</evidence>
<comment type="caution">
    <text evidence="3">The sequence shown here is derived from an EMBL/GenBank/DDBJ whole genome shotgun (WGS) entry which is preliminary data.</text>
</comment>
<name>A0ABV3DEM4_9ACTN</name>
<evidence type="ECO:0000313" key="4">
    <source>
        <dbReference type="Proteomes" id="UP001551482"/>
    </source>
</evidence>
<organism evidence="3 4">
    <name type="scientific">Streptodolium elevatio</name>
    <dbReference type="NCBI Taxonomy" id="3157996"/>
    <lineage>
        <taxon>Bacteria</taxon>
        <taxon>Bacillati</taxon>
        <taxon>Actinomycetota</taxon>
        <taxon>Actinomycetes</taxon>
        <taxon>Kitasatosporales</taxon>
        <taxon>Streptomycetaceae</taxon>
        <taxon>Streptodolium</taxon>
    </lineage>
</organism>
<dbReference type="Gene3D" id="2.60.40.380">
    <property type="entry name" value="Purple acid phosphatase-like, N-terminal"/>
    <property type="match status" value="1"/>
</dbReference>
<dbReference type="InterPro" id="IPR052900">
    <property type="entry name" value="Phospholipid_Metab_Enz"/>
</dbReference>
<protein>
    <submittedName>
        <fullName evidence="3">Alkaline phosphatase D family protein</fullName>
    </submittedName>
</protein>
<feature type="domain" description="PhoD-like phosphatase metallophosphatase" evidence="1">
    <location>
        <begin position="160"/>
        <end position="502"/>
    </location>
</feature>
<gene>
    <name evidence="3" type="ORF">AB0C36_11845</name>
</gene>
<dbReference type="PROSITE" id="PS51318">
    <property type="entry name" value="TAT"/>
    <property type="match status" value="1"/>
</dbReference>
<feature type="domain" description="Phospholipase D N-terminal" evidence="2">
    <location>
        <begin position="49"/>
        <end position="147"/>
    </location>
</feature>
<evidence type="ECO:0000259" key="2">
    <source>
        <dbReference type="Pfam" id="PF16655"/>
    </source>
</evidence>
<proteinExistence type="predicted"/>
<dbReference type="InterPro" id="IPR029052">
    <property type="entry name" value="Metallo-depent_PP-like"/>
</dbReference>
<accession>A0ABV3DEM4</accession>
<dbReference type="EMBL" id="JBEZFP010000023">
    <property type="protein sequence ID" value="MEU8134193.1"/>
    <property type="molecule type" value="Genomic_DNA"/>
</dbReference>
<dbReference type="PANTHER" id="PTHR43606">
    <property type="entry name" value="PHOSPHATASE, PUTATIVE (AFU_ORTHOLOGUE AFUA_6G08710)-RELATED"/>
    <property type="match status" value="1"/>
</dbReference>
<dbReference type="Pfam" id="PF16655">
    <property type="entry name" value="PhoD_N"/>
    <property type="match status" value="1"/>
</dbReference>
<evidence type="ECO:0000259" key="1">
    <source>
        <dbReference type="Pfam" id="PF09423"/>
    </source>
</evidence>
<keyword evidence="4" id="KW-1185">Reference proteome</keyword>
<dbReference type="RefSeq" id="WP_358352644.1">
    <property type="nucleotide sequence ID" value="NZ_JBEZFP010000023.1"/>
</dbReference>
<dbReference type="SUPFAM" id="SSF56300">
    <property type="entry name" value="Metallo-dependent phosphatases"/>
    <property type="match status" value="1"/>
</dbReference>
<dbReference type="InterPro" id="IPR006311">
    <property type="entry name" value="TAT_signal"/>
</dbReference>
<sequence>MRTTTGISGIGRRALLGASGTAALAMTLGLRSADRARADERFADYPFALGVASGDPWPDGFVLWTRLAPRPLDPDGAGGMPPRPVHVDWEVAEDDRFRHVVRRGRTLATADLGHSVHVEVFGLRPGRQYHYRFRAGGTISPVGRTRTAPPPFARPGDLSFAFVSCQAWFEGFYTAYRHLAEEDVALVLHLGDYIYENPIDAMGGVRKVPVAPELQAEPMDLVQYRNRYALHRFDADLIAAHQAHPWAVVWDDHEVEDNWVADHSKADNEPDQDPAVFRTRAAAAFQAYYEHLPLRLPNRPQGFDARLYRDLRYGRTARFNILDTRRFRDDQACGDGTRSGCDERLSPERTVLGDEQQRWLDNTLGRSDATWNIIAQQIPVTQVDTDPGPGQSFVMDFWDGYVASRDRLFDTLVTRDVANPVVLTGDMHRHLAADLKRDFDDPASPTIGVEFVGTSISTKMDGEDLDASGAALLTANSHIKFTNYQRGYVRCSLTPESCRADFRVLPYVTTPGAPISTRTSFVTEAGRPGLQPA</sequence>
<dbReference type="PANTHER" id="PTHR43606:SF2">
    <property type="entry name" value="ALKALINE PHOSPHATASE FAMILY PROTEIN (AFU_ORTHOLOGUE AFUA_5G03860)"/>
    <property type="match status" value="1"/>
</dbReference>
<dbReference type="CDD" id="cd07389">
    <property type="entry name" value="MPP_PhoD"/>
    <property type="match status" value="1"/>
</dbReference>
<dbReference type="InterPro" id="IPR018946">
    <property type="entry name" value="PhoD-like_MPP"/>
</dbReference>
<dbReference type="Gene3D" id="3.60.21.70">
    <property type="entry name" value="PhoD-like phosphatase"/>
    <property type="match status" value="1"/>
</dbReference>